<dbReference type="EMBL" id="CADCUS010000451">
    <property type="protein sequence ID" value="CAA9428210.1"/>
    <property type="molecule type" value="Genomic_DNA"/>
</dbReference>
<feature type="region of interest" description="Disordered" evidence="1">
    <location>
        <begin position="1"/>
        <end position="41"/>
    </location>
</feature>
<feature type="region of interest" description="Disordered" evidence="1">
    <location>
        <begin position="55"/>
        <end position="100"/>
    </location>
</feature>
<evidence type="ECO:0000256" key="1">
    <source>
        <dbReference type="SAM" id="MobiDB-lite"/>
    </source>
</evidence>
<accession>A0A6J4PZL1</accession>
<reference evidence="2" key="1">
    <citation type="submission" date="2020-02" db="EMBL/GenBank/DDBJ databases">
        <authorList>
            <person name="Meier V. D."/>
        </authorList>
    </citation>
    <scope>NUCLEOTIDE SEQUENCE</scope>
    <source>
        <strain evidence="2">AVDCRST_MAG66</strain>
    </source>
</reference>
<dbReference type="AlphaFoldDB" id="A0A6J4PZL1"/>
<feature type="compositionally biased region" description="Basic residues" evidence="1">
    <location>
        <begin position="55"/>
        <end position="70"/>
    </location>
</feature>
<name>A0A6J4PZL1_9PSEU</name>
<feature type="non-terminal residue" evidence="2">
    <location>
        <position position="1"/>
    </location>
</feature>
<feature type="non-terminal residue" evidence="2">
    <location>
        <position position="423"/>
    </location>
</feature>
<feature type="compositionally biased region" description="Basic and acidic residues" evidence="1">
    <location>
        <begin position="118"/>
        <end position="130"/>
    </location>
</feature>
<feature type="compositionally biased region" description="Basic residues" evidence="1">
    <location>
        <begin position="169"/>
        <end position="180"/>
    </location>
</feature>
<feature type="compositionally biased region" description="Basic and acidic residues" evidence="1">
    <location>
        <begin position="240"/>
        <end position="251"/>
    </location>
</feature>
<feature type="compositionally biased region" description="Basic residues" evidence="1">
    <location>
        <begin position="85"/>
        <end position="94"/>
    </location>
</feature>
<gene>
    <name evidence="2" type="ORF">AVDCRST_MAG66-3099</name>
</gene>
<sequence>AAYRAETQRRPPGVVGRGRHVPRAGRRGRLPRRPRCAARAAPGRVRVVGHHDLRRGRRQHGALRAHRPVRRRPDGALRHPPGDRHRARRRRRGQWPHGVHDGELAAGALLGRARRAGHRVDGARARRHGDGPLVRRPPRPRLRRADGRRCHRAARLPAADRRGGGVGRVARRRARRRRGGAGRGPAGAAAPAGAPARPGRRPLRRHAGRRPRPGPRRRRRARPARPRRRRAHPPVLVPRGGHDDLRRHDDGADPAALHPGRARPRHAPDRRGRPAGAGGPVRHRRHDRVGLAHRPVRPARAAARLLRAARRVARGAAGAVRAGHLDQHDRVHRVLRAGLGGHHPTDPRPVPGGLRGAGAGGLRLGVRLPPGRRGGDGAGRGRRPGRLGRLRPGLAGGRGALPGRGPAVPRRPPRAHRECAEGL</sequence>
<feature type="compositionally biased region" description="Low complexity" evidence="1">
    <location>
        <begin position="186"/>
        <end position="197"/>
    </location>
</feature>
<feature type="compositionally biased region" description="Basic and acidic residues" evidence="1">
    <location>
        <begin position="71"/>
        <end position="84"/>
    </location>
</feature>
<feature type="region of interest" description="Disordered" evidence="1">
    <location>
        <begin position="359"/>
        <end position="423"/>
    </location>
</feature>
<evidence type="ECO:0000313" key="2">
    <source>
        <dbReference type="EMBL" id="CAA9428210.1"/>
    </source>
</evidence>
<feature type="compositionally biased region" description="Basic residues" evidence="1">
    <location>
        <begin position="198"/>
        <end position="232"/>
    </location>
</feature>
<organism evidence="2">
    <name type="scientific">uncultured Pseudonocardia sp</name>
    <dbReference type="NCBI Taxonomy" id="211455"/>
    <lineage>
        <taxon>Bacteria</taxon>
        <taxon>Bacillati</taxon>
        <taxon>Actinomycetota</taxon>
        <taxon>Actinomycetes</taxon>
        <taxon>Pseudonocardiales</taxon>
        <taxon>Pseudonocardiaceae</taxon>
        <taxon>Pseudonocardia</taxon>
        <taxon>environmental samples</taxon>
    </lineage>
</organism>
<protein>
    <submittedName>
        <fullName evidence="2">Uncharacterized MFS-type transporter</fullName>
    </submittedName>
</protein>
<proteinExistence type="predicted"/>
<feature type="compositionally biased region" description="Basic residues" evidence="1">
    <location>
        <begin position="380"/>
        <end position="389"/>
    </location>
</feature>
<feature type="region of interest" description="Disordered" evidence="1">
    <location>
        <begin position="115"/>
        <end position="284"/>
    </location>
</feature>
<feature type="compositionally biased region" description="Basic residues" evidence="1">
    <location>
        <begin position="17"/>
        <end position="36"/>
    </location>
</feature>